<gene>
    <name evidence="1" type="ORF">LCGC14_0962860</name>
</gene>
<dbReference type="AlphaFoldDB" id="A0A0F9RKI5"/>
<sequence>MTATPEKLRLWFKPKSRAGACVNCKSKRTLVYASPTWGPRWFGCEECGHRWAQEGDGGSCERSNR</sequence>
<comment type="caution">
    <text evidence="1">The sequence shown here is derived from an EMBL/GenBank/DDBJ whole genome shotgun (WGS) entry which is preliminary data.</text>
</comment>
<evidence type="ECO:0000313" key="1">
    <source>
        <dbReference type="EMBL" id="KKN17748.1"/>
    </source>
</evidence>
<reference evidence="1" key="1">
    <citation type="journal article" date="2015" name="Nature">
        <title>Complex archaea that bridge the gap between prokaryotes and eukaryotes.</title>
        <authorList>
            <person name="Spang A."/>
            <person name="Saw J.H."/>
            <person name="Jorgensen S.L."/>
            <person name="Zaremba-Niedzwiedzka K."/>
            <person name="Martijn J."/>
            <person name="Lind A.E."/>
            <person name="van Eijk R."/>
            <person name="Schleper C."/>
            <person name="Guy L."/>
            <person name="Ettema T.J."/>
        </authorList>
    </citation>
    <scope>NUCLEOTIDE SEQUENCE</scope>
</reference>
<protein>
    <submittedName>
        <fullName evidence="1">Uncharacterized protein</fullName>
    </submittedName>
</protein>
<proteinExistence type="predicted"/>
<name>A0A0F9RKI5_9ZZZZ</name>
<dbReference type="EMBL" id="LAZR01003493">
    <property type="protein sequence ID" value="KKN17748.1"/>
    <property type="molecule type" value="Genomic_DNA"/>
</dbReference>
<organism evidence="1">
    <name type="scientific">marine sediment metagenome</name>
    <dbReference type="NCBI Taxonomy" id="412755"/>
    <lineage>
        <taxon>unclassified sequences</taxon>
        <taxon>metagenomes</taxon>
        <taxon>ecological metagenomes</taxon>
    </lineage>
</organism>
<accession>A0A0F9RKI5</accession>